<dbReference type="Gene3D" id="3.40.50.300">
    <property type="entry name" value="P-loop containing nucleotide triphosphate hydrolases"/>
    <property type="match status" value="1"/>
</dbReference>
<dbReference type="PANTHER" id="PTHR41287:SF1">
    <property type="entry name" value="PROTEIN YMFN"/>
    <property type="match status" value="1"/>
</dbReference>
<dbReference type="Gene3D" id="3.30.420.240">
    <property type="match status" value="1"/>
</dbReference>
<comment type="caution">
    <text evidence="3">The sequence shown here is derived from an EMBL/GenBank/DDBJ whole genome shotgun (WGS) entry which is preliminary data.</text>
</comment>
<protein>
    <submittedName>
        <fullName evidence="3">Terminase</fullName>
    </submittedName>
</protein>
<feature type="domain" description="Terminase large subunit-like endonuclease" evidence="2">
    <location>
        <begin position="269"/>
        <end position="532"/>
    </location>
</feature>
<accession>A0A1X1IFN2</accession>
<proteinExistence type="predicted"/>
<gene>
    <name evidence="3" type="ORF">B7712_04170</name>
</gene>
<evidence type="ECO:0000313" key="3">
    <source>
        <dbReference type="EMBL" id="ORO71859.1"/>
    </source>
</evidence>
<dbReference type="AlphaFoldDB" id="A0A1X1IFN2"/>
<dbReference type="Pfam" id="PF03354">
    <property type="entry name" value="TerL_ATPase"/>
    <property type="match status" value="1"/>
</dbReference>
<dbReference type="Proteomes" id="UP000193160">
    <property type="component" value="Unassembled WGS sequence"/>
</dbReference>
<evidence type="ECO:0000313" key="4">
    <source>
        <dbReference type="Proteomes" id="UP000193160"/>
    </source>
</evidence>
<evidence type="ECO:0000259" key="2">
    <source>
        <dbReference type="Pfam" id="PF20441"/>
    </source>
</evidence>
<organism evidence="3 4">
    <name type="scientific">Streptococcus oralis subsp. oralis</name>
    <dbReference type="NCBI Taxonomy" id="1891914"/>
    <lineage>
        <taxon>Bacteria</taxon>
        <taxon>Bacillati</taxon>
        <taxon>Bacillota</taxon>
        <taxon>Bacilli</taxon>
        <taxon>Lactobacillales</taxon>
        <taxon>Streptococcaceae</taxon>
        <taxon>Streptococcus</taxon>
    </lineage>
</organism>
<dbReference type="RefSeq" id="WP_084849366.1">
    <property type="nucleotide sequence ID" value="NZ_NCUI01000025.1"/>
</dbReference>
<dbReference type="InterPro" id="IPR027417">
    <property type="entry name" value="P-loop_NTPase"/>
</dbReference>
<dbReference type="Pfam" id="PF20441">
    <property type="entry name" value="TerL_nuclease"/>
    <property type="match status" value="1"/>
</dbReference>
<dbReference type="GO" id="GO:0004519">
    <property type="term" value="F:endonuclease activity"/>
    <property type="evidence" value="ECO:0007669"/>
    <property type="project" value="InterPro"/>
</dbReference>
<evidence type="ECO:0000259" key="1">
    <source>
        <dbReference type="Pfam" id="PF03354"/>
    </source>
</evidence>
<dbReference type="InterPro" id="IPR046461">
    <property type="entry name" value="TerL_ATPase"/>
</dbReference>
<dbReference type="InterPro" id="IPR005021">
    <property type="entry name" value="Terminase_largesu-like"/>
</dbReference>
<dbReference type="EMBL" id="NCUT01000028">
    <property type="protein sequence ID" value="ORO71859.1"/>
    <property type="molecule type" value="Genomic_DNA"/>
</dbReference>
<sequence>MTAKICREPFSSGSCHIDDFLNDIILERFPFNLEMRQMADLVMAAIRDPDIYVDKKAIDDFVDFINEYRPYELAPPQRFIHACIRGLRYRSSGRLVFKETLLLCARGFGKNSIASDEAFYSVTNRGGVPKYNVDIVATSEAQAKTSFEDVYDTIRDNSSLQKAFKYTQTLIQFKNMRSKLQYHTSNARTKDGLRPGMVIFDEIHEYENYANIKVFSSALGKVPDARILYLTTDGYLRGAVIDDFKELAKDILSTCDYKAGLLPIWGRIESFEEWEDENCWIKANPMLPYLPTLQEQYRDDYKKAKRSKEMFIEFLTKRLNYPIEDTTHGVAEWEDIVAASRPLPDDLEGGECVGAIDYADVRDFIAVGLLFRRGKMRYWLHHTFIVSEALKLQDFKMDFTLPIQEGLVTIVPGKIMDPQLVADWFLKMAQKFKIKSIAMDDYRKAVVNETFEKAGLPIEVVRSGALTHSKLAPTIDMMFANHEICFGEDRMMRWYTNNVYVDIDGKGNKTYKKIDPEKRKTDGFMAFVHAMAIEEQLKSPTIKINRRLRSYTG</sequence>
<feature type="domain" description="Terminase large subunit-like ATPase" evidence="1">
    <location>
        <begin position="77"/>
        <end position="249"/>
    </location>
</feature>
<dbReference type="PANTHER" id="PTHR41287">
    <property type="match status" value="1"/>
</dbReference>
<keyword evidence="4" id="KW-1185">Reference proteome</keyword>
<name>A0A1X1IFN2_STROR</name>
<dbReference type="InterPro" id="IPR046462">
    <property type="entry name" value="TerL_nuclease"/>
</dbReference>
<reference evidence="3 4" key="1">
    <citation type="journal article" date="2016" name="Eur. J. Clin. Microbiol. Infect. Dis.">
        <title>Whole genome sequencing as a tool for phylogenetic analysis of clinical strains of Mitis group streptococci.</title>
        <authorList>
            <person name="Rasmussen L.H."/>
            <person name="Dargis R."/>
            <person name="Hojholt K."/>
            <person name="Christensen J.J."/>
            <person name="Skovgaard O."/>
            <person name="Justesen U.S."/>
            <person name="Rosenvinge F.S."/>
            <person name="Moser C."/>
            <person name="Lukjancenko O."/>
            <person name="Rasmussen S."/>
            <person name="Nielsen X.C."/>
        </authorList>
    </citation>
    <scope>NUCLEOTIDE SEQUENCE [LARGE SCALE GENOMIC DNA]</scope>
    <source>
        <strain evidence="3 4">B_007274_11</strain>
    </source>
</reference>